<dbReference type="Pfam" id="PF00106">
    <property type="entry name" value="adh_short"/>
    <property type="match status" value="1"/>
</dbReference>
<gene>
    <name evidence="4" type="ORF">BKN37_06540</name>
    <name evidence="5" type="ORF">C1Y40_04469</name>
</gene>
<protein>
    <submittedName>
        <fullName evidence="5">Putative oxidoreductase</fullName>
        <ecNumber evidence="5">1.-.-.-</ecNumber>
    </submittedName>
</protein>
<reference evidence="5" key="3">
    <citation type="submission" date="2018-01" db="EMBL/GenBank/DDBJ databases">
        <authorList>
            <person name="Gaut B.S."/>
            <person name="Morton B.R."/>
            <person name="Clegg M.T."/>
            <person name="Duvall M.R."/>
        </authorList>
    </citation>
    <scope>NUCLEOTIDE SEQUENCE</scope>
    <source>
        <strain evidence="5">ATCC BAA-2683</strain>
    </source>
</reference>
<evidence type="ECO:0000256" key="1">
    <source>
        <dbReference type="ARBA" id="ARBA00006484"/>
    </source>
</evidence>
<dbReference type="Proteomes" id="UP000238296">
    <property type="component" value="Unassembled WGS sequence"/>
</dbReference>
<reference evidence="5 7" key="2">
    <citation type="journal article" date="2017" name="Int. J. Syst. Evol. Microbiol.">
        <title>Mycobacterium talmoniae sp. nov., a slowly growing mycobacterium isolated from human respiratory samples.</title>
        <authorList>
            <person name="Davidson R.M."/>
            <person name="DeGroote M.A."/>
            <person name="Marola J.L."/>
            <person name="Buss S."/>
            <person name="Jones V."/>
            <person name="McNeil M.R."/>
            <person name="Freifeld A.G."/>
            <person name="Elaine Epperson L."/>
            <person name="Hasan N.A."/>
            <person name="Jackson M."/>
            <person name="Iwen P.C."/>
            <person name="Salfinger M."/>
            <person name="Strong M."/>
        </authorList>
    </citation>
    <scope>NUCLEOTIDE SEQUENCE [LARGE SCALE GENOMIC DNA]</scope>
    <source>
        <strain evidence="5 7">ATCC BAA-2683</strain>
    </source>
</reference>
<dbReference type="PRINTS" id="PR00081">
    <property type="entry name" value="GDHRDH"/>
</dbReference>
<dbReference type="RefSeq" id="WP_071023534.1">
    <property type="nucleotide sequence ID" value="NZ_MLQM01000021.1"/>
</dbReference>
<organism evidence="4 6">
    <name type="scientific">Mycobacterium talmoniae</name>
    <dbReference type="NCBI Taxonomy" id="1858794"/>
    <lineage>
        <taxon>Bacteria</taxon>
        <taxon>Bacillati</taxon>
        <taxon>Actinomycetota</taxon>
        <taxon>Actinomycetes</taxon>
        <taxon>Mycobacteriales</taxon>
        <taxon>Mycobacteriaceae</taxon>
        <taxon>Mycobacterium</taxon>
    </lineage>
</organism>
<dbReference type="Gene3D" id="3.40.50.720">
    <property type="entry name" value="NAD(P)-binding Rossmann-like Domain"/>
    <property type="match status" value="1"/>
</dbReference>
<keyword evidence="6" id="KW-1185">Reference proteome</keyword>
<dbReference type="PANTHER" id="PTHR44196:SF2">
    <property type="entry name" value="SHORT-CHAIN DEHYDROGENASE-RELATED"/>
    <property type="match status" value="1"/>
</dbReference>
<evidence type="ECO:0000256" key="3">
    <source>
        <dbReference type="RuleBase" id="RU000363"/>
    </source>
</evidence>
<evidence type="ECO:0000313" key="5">
    <source>
        <dbReference type="EMBL" id="PQM45352.1"/>
    </source>
</evidence>
<dbReference type="PROSITE" id="PS51257">
    <property type="entry name" value="PROKAR_LIPOPROTEIN"/>
    <property type="match status" value="1"/>
</dbReference>
<dbReference type="SUPFAM" id="SSF51735">
    <property type="entry name" value="NAD(P)-binding Rossmann-fold domains"/>
    <property type="match status" value="1"/>
</dbReference>
<dbReference type="EMBL" id="PPEA01000652">
    <property type="protein sequence ID" value="PQM45352.1"/>
    <property type="molecule type" value="Genomic_DNA"/>
</dbReference>
<dbReference type="PIRSF" id="PIRSF000126">
    <property type="entry name" value="11-beta-HSD1"/>
    <property type="match status" value="1"/>
</dbReference>
<evidence type="ECO:0000313" key="4">
    <source>
        <dbReference type="EMBL" id="OHV05218.1"/>
    </source>
</evidence>
<reference evidence="4 6" key="1">
    <citation type="submission" date="2016-10" db="EMBL/GenBank/DDBJ databases">
        <title>Genome sequence of Mycobacterium talmonii.</title>
        <authorList>
            <person name="Greninger A.L."/>
            <person name="Elliott B."/>
            <person name="Vasireddy S."/>
            <person name="Vasireddy R."/>
        </authorList>
    </citation>
    <scope>NUCLEOTIDE SEQUENCE [LARGE SCALE GENOMIC DNA]</scope>
    <source>
        <strain evidence="4">MO-5499</strain>
        <strain evidence="6">NE-TNMC-100812</strain>
    </source>
</reference>
<dbReference type="EMBL" id="MLQM01000021">
    <property type="protein sequence ID" value="OHV05218.1"/>
    <property type="molecule type" value="Genomic_DNA"/>
</dbReference>
<dbReference type="Proteomes" id="UP000179734">
    <property type="component" value="Unassembled WGS sequence"/>
</dbReference>
<accession>A0A1S1NQT7</accession>
<comment type="similarity">
    <text evidence="1 3">Belongs to the short-chain dehydrogenases/reductases (SDR) family.</text>
</comment>
<dbReference type="InterPro" id="IPR002347">
    <property type="entry name" value="SDR_fam"/>
</dbReference>
<evidence type="ECO:0000256" key="2">
    <source>
        <dbReference type="ARBA" id="ARBA00023002"/>
    </source>
</evidence>
<dbReference type="PRINTS" id="PR00080">
    <property type="entry name" value="SDRFAMILY"/>
</dbReference>
<keyword evidence="2 5" id="KW-0560">Oxidoreductase</keyword>
<comment type="caution">
    <text evidence="4">The sequence shown here is derived from an EMBL/GenBank/DDBJ whole genome shotgun (WGS) entry which is preliminary data.</text>
</comment>
<dbReference type="EC" id="1.-.-.-" evidence="5"/>
<evidence type="ECO:0000313" key="7">
    <source>
        <dbReference type="Proteomes" id="UP000238296"/>
    </source>
</evidence>
<evidence type="ECO:0000313" key="6">
    <source>
        <dbReference type="Proteomes" id="UP000179734"/>
    </source>
</evidence>
<dbReference type="AlphaFoldDB" id="A0A1S1NQT7"/>
<name>A0A1S1NQT7_9MYCO</name>
<dbReference type="PANTHER" id="PTHR44196">
    <property type="entry name" value="DEHYDROGENASE/REDUCTASE SDR FAMILY MEMBER 7B"/>
    <property type="match status" value="1"/>
</dbReference>
<sequence length="264" mass="28226">MGSAERRTYALVTGASSGLGCELARQLAAQRHDVLLVARRRDRLERLAQEIRRDHGVLAEMMACDLASAEGRRQLVDDIDALGAQVDPLVLCAGFGIGGSFIAQGAERLEAMIRTNVEATIMLAHVFARRMAARRTGRILIISSILGNQPMPNVAVYAATKAAITSFAEALNEELRRCGVTVCVVLPGSIETEFADVAGLDRAQRRMPGALVSTPNAVAAKSLQALERGARTTIPGGPAVRALHWMGGHAPRALWLSAARRLMA</sequence>
<dbReference type="InterPro" id="IPR036291">
    <property type="entry name" value="NAD(P)-bd_dom_sf"/>
</dbReference>
<dbReference type="GO" id="GO:0016020">
    <property type="term" value="C:membrane"/>
    <property type="evidence" value="ECO:0007669"/>
    <property type="project" value="TreeGrafter"/>
</dbReference>
<proteinExistence type="inferred from homology"/>
<dbReference type="GO" id="GO:0016491">
    <property type="term" value="F:oxidoreductase activity"/>
    <property type="evidence" value="ECO:0007669"/>
    <property type="project" value="UniProtKB-KW"/>
</dbReference>